<dbReference type="Proteomes" id="UP000318336">
    <property type="component" value="Unassembled WGS sequence"/>
</dbReference>
<protein>
    <submittedName>
        <fullName evidence="5">Putative membrane protein</fullName>
    </submittedName>
</protein>
<keyword evidence="6" id="KW-1185">Reference proteome</keyword>
<proteinExistence type="predicted"/>
<accession>A0A542XCT8</accession>
<sequence length="129" mass="13792">MTAPLAPTARLVTAMFAGSGVLHLVRPQIFEPIVPRVLPAHRELVLASGVAEIACAAGLLAPRTRRVAGIASAALLLTVLPANVQMALDAQRAVQRRGWTPQREVMRTGTLLRLPLQAPLVRAAWRAGR</sequence>
<evidence type="ECO:0000313" key="5">
    <source>
        <dbReference type="EMBL" id="TQL33670.1"/>
    </source>
</evidence>
<name>A0A542XCT8_9MICO</name>
<evidence type="ECO:0000256" key="3">
    <source>
        <dbReference type="ARBA" id="ARBA00022989"/>
    </source>
</evidence>
<comment type="subcellular location">
    <subcellularLocation>
        <location evidence="1">Membrane</location>
        <topology evidence="1">Multi-pass membrane protein</topology>
    </subcellularLocation>
</comment>
<dbReference type="RefSeq" id="WP_338070561.1">
    <property type="nucleotide sequence ID" value="NZ_CAJTBP010000001.1"/>
</dbReference>
<keyword evidence="3" id="KW-1133">Transmembrane helix</keyword>
<reference evidence="5 6" key="1">
    <citation type="submission" date="2019-06" db="EMBL/GenBank/DDBJ databases">
        <title>Sequencing the genomes of 1000 actinobacteria strains.</title>
        <authorList>
            <person name="Klenk H.-P."/>
        </authorList>
    </citation>
    <scope>NUCLEOTIDE SEQUENCE [LARGE SCALE GENOMIC DNA]</scope>
    <source>
        <strain evidence="5 6">DSM 24617</strain>
    </source>
</reference>
<dbReference type="EMBL" id="VFOK01000001">
    <property type="protein sequence ID" value="TQL33670.1"/>
    <property type="molecule type" value="Genomic_DNA"/>
</dbReference>
<organism evidence="5 6">
    <name type="scientific">Barrientosiimonas humi</name>
    <dbReference type="NCBI Taxonomy" id="999931"/>
    <lineage>
        <taxon>Bacteria</taxon>
        <taxon>Bacillati</taxon>
        <taxon>Actinomycetota</taxon>
        <taxon>Actinomycetes</taxon>
        <taxon>Micrococcales</taxon>
        <taxon>Dermacoccaceae</taxon>
        <taxon>Barrientosiimonas</taxon>
    </lineage>
</organism>
<keyword evidence="2" id="KW-0812">Transmembrane</keyword>
<dbReference type="Pfam" id="PF13564">
    <property type="entry name" value="DoxX_2"/>
    <property type="match status" value="1"/>
</dbReference>
<dbReference type="PANTHER" id="PTHR36974">
    <property type="entry name" value="MEMBRANE PROTEIN-RELATED"/>
    <property type="match status" value="1"/>
</dbReference>
<evidence type="ECO:0000313" key="6">
    <source>
        <dbReference type="Proteomes" id="UP000318336"/>
    </source>
</evidence>
<evidence type="ECO:0000256" key="4">
    <source>
        <dbReference type="ARBA" id="ARBA00023136"/>
    </source>
</evidence>
<gene>
    <name evidence="5" type="ORF">FB554_1821</name>
</gene>
<keyword evidence="4" id="KW-0472">Membrane</keyword>
<comment type="caution">
    <text evidence="5">The sequence shown here is derived from an EMBL/GenBank/DDBJ whole genome shotgun (WGS) entry which is preliminary data.</text>
</comment>
<dbReference type="InterPro" id="IPR032808">
    <property type="entry name" value="DoxX"/>
</dbReference>
<dbReference type="GO" id="GO:0016020">
    <property type="term" value="C:membrane"/>
    <property type="evidence" value="ECO:0007669"/>
    <property type="project" value="UniProtKB-SubCell"/>
</dbReference>
<evidence type="ECO:0000256" key="2">
    <source>
        <dbReference type="ARBA" id="ARBA00022692"/>
    </source>
</evidence>
<evidence type="ECO:0000256" key="1">
    <source>
        <dbReference type="ARBA" id="ARBA00004141"/>
    </source>
</evidence>
<dbReference type="AlphaFoldDB" id="A0A542XCT8"/>
<dbReference type="PANTHER" id="PTHR36974:SF1">
    <property type="entry name" value="DOXX FAMILY MEMBRANE PROTEIN"/>
    <property type="match status" value="1"/>
</dbReference>